<evidence type="ECO:0000313" key="6">
    <source>
        <dbReference type="Proteomes" id="UP000077881"/>
    </source>
</evidence>
<dbReference type="EMBL" id="LGPB01000095">
    <property type="protein sequence ID" value="KRG12212.1"/>
    <property type="molecule type" value="Genomic_DNA"/>
</dbReference>
<dbReference type="Pfam" id="PF01944">
    <property type="entry name" value="SpoIIM"/>
    <property type="match status" value="1"/>
</dbReference>
<evidence type="ECO:0000256" key="2">
    <source>
        <dbReference type="SAM" id="Phobius"/>
    </source>
</evidence>
<comment type="subunit">
    <text evidence="1">Component of the MPD complex composed of SpoIIM, SpoIIP and SpoIID.</text>
</comment>
<gene>
    <name evidence="4" type="ORF">ABB05_02745</name>
    <name evidence="3" type="ORF">ACA29_11880</name>
</gene>
<keyword evidence="2" id="KW-1133">Transmembrane helix</keyword>
<dbReference type="EMBL" id="LDJR01000014">
    <property type="protein sequence ID" value="OAK75278.1"/>
    <property type="molecule type" value="Genomic_DNA"/>
</dbReference>
<proteinExistence type="predicted"/>
<feature type="transmembrane region" description="Helical" evidence="2">
    <location>
        <begin position="113"/>
        <end position="134"/>
    </location>
</feature>
<dbReference type="OrthoDB" id="2065033at2"/>
<dbReference type="GO" id="GO:0005886">
    <property type="term" value="C:plasma membrane"/>
    <property type="evidence" value="ECO:0007669"/>
    <property type="project" value="UniProtKB-SubCell"/>
</dbReference>
<reference evidence="4 6" key="1">
    <citation type="submission" date="2015-05" db="EMBL/GenBank/DDBJ databases">
        <title>Comparison of genome.</title>
        <authorList>
            <person name="Zheng Z."/>
            <person name="Sun M."/>
        </authorList>
    </citation>
    <scope>NUCLEOTIDE SEQUENCE [LARGE SCALE GENOMIC DNA]</scope>
    <source>
        <strain evidence="4 6">G25-74</strain>
    </source>
</reference>
<keyword evidence="1" id="KW-0749">Sporulation</keyword>
<evidence type="ECO:0000313" key="3">
    <source>
        <dbReference type="EMBL" id="KRG12212.1"/>
    </source>
</evidence>
<sequence>MRYRLSTNVITRHFQEHSSLYTFMTVLFLMGVIFGAVMVNSLSAHQKEDLFYYLTQFFGQVGEGQMVPPEELLKLSFFHNVKIAGLIWVLGISIIGFPLIFLLIFLKGIVVGFSIGFLVSQMGWQGLLLSFVSLLPQNLFMIPVLIFLSVSSIALSMKIIKKVFIRPTFHFQFVPLFAKYVMAYVGAIAVITVAASIEAYISPALMKSIILSIN</sequence>
<comment type="function">
    <text evidence="1">Required for complete septum migration and engulfment of the forespore compartment during sporulation. Required for stabilizing and recruiting of SpoIIP to the septal membrane.</text>
</comment>
<keyword evidence="1" id="KW-1003">Cell membrane</keyword>
<organism evidence="3 5">
    <name type="scientific">Lederbergia galactosidilytica</name>
    <dbReference type="NCBI Taxonomy" id="217031"/>
    <lineage>
        <taxon>Bacteria</taxon>
        <taxon>Bacillati</taxon>
        <taxon>Bacillota</taxon>
        <taxon>Bacilli</taxon>
        <taxon>Bacillales</taxon>
        <taxon>Bacillaceae</taxon>
        <taxon>Lederbergia</taxon>
    </lineage>
</organism>
<name>A0A0Q9Y592_9BACI</name>
<dbReference type="RefSeq" id="WP_057989534.1">
    <property type="nucleotide sequence ID" value="NZ_JAGGKH010000006.1"/>
</dbReference>
<evidence type="ECO:0000313" key="5">
    <source>
        <dbReference type="Proteomes" id="UP000053881"/>
    </source>
</evidence>
<keyword evidence="1 2" id="KW-0472">Membrane</keyword>
<dbReference type="InterPro" id="IPR014196">
    <property type="entry name" value="SpoIIM"/>
</dbReference>
<dbReference type="STRING" id="217031.ABB05_02745"/>
<dbReference type="GO" id="GO:0030435">
    <property type="term" value="P:sporulation resulting in formation of a cellular spore"/>
    <property type="evidence" value="ECO:0007669"/>
    <property type="project" value="UniProtKB-KW"/>
</dbReference>
<feature type="transmembrane region" description="Helical" evidence="2">
    <location>
        <begin position="20"/>
        <end position="42"/>
    </location>
</feature>
<comment type="subcellular location">
    <subcellularLocation>
        <location evidence="1">Cell membrane</location>
        <topology evidence="1">Multi-pass membrane protein</topology>
    </subcellularLocation>
    <text evidence="1">Localizes to the sporulation septum and to the second division site within the mother cell. Before the start of engulfment localizes to the septal midpoint, then spreads throughout the septum prior to becoming enriched at the leading edge of the engulfing membrane, where it remains until the completion of membrane migration. Some remain partially trapped at the septum during engulfment and upon completion of engulfment become dispersed in the outer forespore membrane. Localization of the MPD complex to the septal membrane is dependent on SpoIIB.</text>
</comment>
<feature type="transmembrane region" description="Helical" evidence="2">
    <location>
        <begin position="83"/>
        <end position="106"/>
    </location>
</feature>
<keyword evidence="1 2" id="KW-0812">Transmembrane</keyword>
<dbReference type="NCBIfam" id="TIGR02831">
    <property type="entry name" value="spo_II_M"/>
    <property type="match status" value="1"/>
</dbReference>
<protein>
    <recommendedName>
        <fullName evidence="1">Stage II sporulation protein M</fullName>
    </recommendedName>
</protein>
<dbReference type="PIRSF" id="PIRSF038973">
    <property type="entry name" value="SpoIIM"/>
    <property type="match status" value="1"/>
</dbReference>
<comment type="caution">
    <text evidence="3">The sequence shown here is derived from an EMBL/GenBank/DDBJ whole genome shotgun (WGS) entry which is preliminary data.</text>
</comment>
<dbReference type="PATRIC" id="fig|217031.4.peg.3947"/>
<dbReference type="Proteomes" id="UP000053881">
    <property type="component" value="Unassembled WGS sequence"/>
</dbReference>
<evidence type="ECO:0000256" key="1">
    <source>
        <dbReference type="PIRNR" id="PIRNR038973"/>
    </source>
</evidence>
<accession>A0A0Q9Y592</accession>
<evidence type="ECO:0000313" key="4">
    <source>
        <dbReference type="EMBL" id="OAK75278.1"/>
    </source>
</evidence>
<dbReference type="Proteomes" id="UP000077881">
    <property type="component" value="Unassembled WGS sequence"/>
</dbReference>
<keyword evidence="6" id="KW-1185">Reference proteome</keyword>
<dbReference type="InterPro" id="IPR002798">
    <property type="entry name" value="SpoIIM-like"/>
</dbReference>
<dbReference type="AlphaFoldDB" id="A0A0Q9Y592"/>
<feature type="transmembrane region" description="Helical" evidence="2">
    <location>
        <begin position="181"/>
        <end position="201"/>
    </location>
</feature>
<reference evidence="3 5" key="2">
    <citation type="submission" date="2015-06" db="EMBL/GenBank/DDBJ databases">
        <title>Genome sequencing project of Bacillus galactosidilyticus PL133.</title>
        <authorList>
            <person name="Gaiero J."/>
            <person name="Nicol R."/>
            <person name="Habash M."/>
        </authorList>
    </citation>
    <scope>NUCLEOTIDE SEQUENCE [LARGE SCALE GENOMIC DNA]</scope>
    <source>
        <strain evidence="3 5">PL133</strain>
    </source>
</reference>
<feature type="transmembrane region" description="Helical" evidence="2">
    <location>
        <begin position="140"/>
        <end position="160"/>
    </location>
</feature>